<evidence type="ECO:0000256" key="2">
    <source>
        <dbReference type="SAM" id="SignalP"/>
    </source>
</evidence>
<evidence type="ECO:0008006" key="5">
    <source>
        <dbReference type="Google" id="ProtNLM"/>
    </source>
</evidence>
<sequence>MFVMAYVLAITRLSEGQLPDMCYDYKPMFASCVPYLVNPDFGPLTQRCCVEAVHVFEKAKIPQAIGKLCTCLFATISNLGFYRHKLVQLPQDSRKLERKFKMTWKGIAAGSRRSAAGVPTFGRLTDNVERCGISSTQPHSSDSGPRQLRRSQTKRRRHRLLVRPSQLKARFESSFLPPASVPVPNPYGGRRSVASVFPLGSFSLDRRGAFSAGVPAVELLSEPVFKADIGPPTEELLNASSRPVIRPYPCAENNNKNKDVGPSEKPSTSASNNATKAPMED</sequence>
<feature type="chain" id="PRO_5035888428" description="Bifunctional inhibitor/plant lipid transfer protein/seed storage helical domain-containing protein" evidence="2">
    <location>
        <begin position="17"/>
        <end position="281"/>
    </location>
</feature>
<feature type="region of interest" description="Disordered" evidence="1">
    <location>
        <begin position="132"/>
        <end position="158"/>
    </location>
</feature>
<feature type="compositionally biased region" description="Polar residues" evidence="1">
    <location>
        <begin position="265"/>
        <end position="275"/>
    </location>
</feature>
<proteinExistence type="predicted"/>
<dbReference type="Gene3D" id="1.10.110.10">
    <property type="entry name" value="Plant lipid-transfer and hydrophobic proteins"/>
    <property type="match status" value="1"/>
</dbReference>
<gene>
    <name evidence="3" type="ORF">HKW66_Vig0180720</name>
</gene>
<reference evidence="3 4" key="1">
    <citation type="submission" date="2020-05" db="EMBL/GenBank/DDBJ databases">
        <title>Vigna angularis (adzuki bean) Var. LongXiaoDou No. 4 denovo assembly.</title>
        <authorList>
            <person name="Xiang H."/>
        </authorList>
    </citation>
    <scope>NUCLEOTIDE SEQUENCE [LARGE SCALE GENOMIC DNA]</scope>
    <source>
        <tissue evidence="3">Leaf</tissue>
    </source>
</reference>
<evidence type="ECO:0000256" key="1">
    <source>
        <dbReference type="SAM" id="MobiDB-lite"/>
    </source>
</evidence>
<keyword evidence="2" id="KW-0732">Signal</keyword>
<dbReference type="Proteomes" id="UP000743370">
    <property type="component" value="Unassembled WGS sequence"/>
</dbReference>
<feature type="compositionally biased region" description="Polar residues" evidence="1">
    <location>
        <begin position="133"/>
        <end position="144"/>
    </location>
</feature>
<dbReference type="AlphaFoldDB" id="A0A8T0K4C9"/>
<feature type="region of interest" description="Disordered" evidence="1">
    <location>
        <begin position="237"/>
        <end position="281"/>
    </location>
</feature>
<feature type="signal peptide" evidence="2">
    <location>
        <begin position="1"/>
        <end position="16"/>
    </location>
</feature>
<dbReference type="EMBL" id="JABFOF010000006">
    <property type="protein sequence ID" value="KAG2394550.1"/>
    <property type="molecule type" value="Genomic_DNA"/>
</dbReference>
<feature type="compositionally biased region" description="Basic residues" evidence="1">
    <location>
        <begin position="147"/>
        <end position="158"/>
    </location>
</feature>
<dbReference type="InterPro" id="IPR036312">
    <property type="entry name" value="Bifun_inhib/LTP/seed_sf"/>
</dbReference>
<protein>
    <recommendedName>
        <fullName evidence="5">Bifunctional inhibitor/plant lipid transfer protein/seed storage helical domain-containing protein</fullName>
    </recommendedName>
</protein>
<name>A0A8T0K4C9_PHAAN</name>
<evidence type="ECO:0000313" key="3">
    <source>
        <dbReference type="EMBL" id="KAG2394550.1"/>
    </source>
</evidence>
<evidence type="ECO:0000313" key="4">
    <source>
        <dbReference type="Proteomes" id="UP000743370"/>
    </source>
</evidence>
<accession>A0A8T0K4C9</accession>
<organism evidence="3 4">
    <name type="scientific">Phaseolus angularis</name>
    <name type="common">Azuki bean</name>
    <name type="synonym">Vigna angularis</name>
    <dbReference type="NCBI Taxonomy" id="3914"/>
    <lineage>
        <taxon>Eukaryota</taxon>
        <taxon>Viridiplantae</taxon>
        <taxon>Streptophyta</taxon>
        <taxon>Embryophyta</taxon>
        <taxon>Tracheophyta</taxon>
        <taxon>Spermatophyta</taxon>
        <taxon>Magnoliopsida</taxon>
        <taxon>eudicotyledons</taxon>
        <taxon>Gunneridae</taxon>
        <taxon>Pentapetalae</taxon>
        <taxon>rosids</taxon>
        <taxon>fabids</taxon>
        <taxon>Fabales</taxon>
        <taxon>Fabaceae</taxon>
        <taxon>Papilionoideae</taxon>
        <taxon>50 kb inversion clade</taxon>
        <taxon>NPAAA clade</taxon>
        <taxon>indigoferoid/millettioid clade</taxon>
        <taxon>Phaseoleae</taxon>
        <taxon>Vigna</taxon>
    </lineage>
</organism>
<comment type="caution">
    <text evidence="3">The sequence shown here is derived from an EMBL/GenBank/DDBJ whole genome shotgun (WGS) entry which is preliminary data.</text>
</comment>